<organism evidence="2 3">
    <name type="scientific">Desulfamplus magnetovallimortis</name>
    <dbReference type="NCBI Taxonomy" id="1246637"/>
    <lineage>
        <taxon>Bacteria</taxon>
        <taxon>Pseudomonadati</taxon>
        <taxon>Thermodesulfobacteriota</taxon>
        <taxon>Desulfobacteria</taxon>
        <taxon>Desulfobacterales</taxon>
        <taxon>Desulfobacteraceae</taxon>
        <taxon>Desulfamplus</taxon>
    </lineage>
</organism>
<dbReference type="PANTHER" id="PTHR35271:SF1">
    <property type="entry name" value="ABC TRANSPORTER, SUBSTRATE-BINDING LIPOPROTEIN"/>
    <property type="match status" value="1"/>
</dbReference>
<keyword evidence="1" id="KW-1133">Transmembrane helix</keyword>
<protein>
    <submittedName>
        <fullName evidence="2">Uncharacterized protein</fullName>
    </submittedName>
</protein>
<reference evidence="2 3" key="1">
    <citation type="submission" date="2017-03" db="EMBL/GenBank/DDBJ databases">
        <authorList>
            <person name="Afonso C.L."/>
            <person name="Miller P.J."/>
            <person name="Scott M.A."/>
            <person name="Spackman E."/>
            <person name="Goraichik I."/>
            <person name="Dimitrov K.M."/>
            <person name="Suarez D.L."/>
            <person name="Swayne D.E."/>
        </authorList>
    </citation>
    <scope>NUCLEOTIDE SEQUENCE [LARGE SCALE GENOMIC DNA]</scope>
    <source>
        <strain evidence="2">PRJEB14757</strain>
    </source>
</reference>
<name>A0A1W1HE44_9BACT</name>
<dbReference type="InterPro" id="IPR007487">
    <property type="entry name" value="ABC_transpt-TYRBP-like"/>
</dbReference>
<accession>A0A1W1HE44</accession>
<keyword evidence="1" id="KW-0472">Membrane</keyword>
<dbReference type="Pfam" id="PF04392">
    <property type="entry name" value="ABC_sub_bind"/>
    <property type="match status" value="1"/>
</dbReference>
<evidence type="ECO:0000313" key="2">
    <source>
        <dbReference type="EMBL" id="SLM30706.1"/>
    </source>
</evidence>
<evidence type="ECO:0000256" key="1">
    <source>
        <dbReference type="SAM" id="Phobius"/>
    </source>
</evidence>
<keyword evidence="1" id="KW-0812">Transmembrane</keyword>
<dbReference type="Proteomes" id="UP000191931">
    <property type="component" value="Unassembled WGS sequence"/>
</dbReference>
<gene>
    <name evidence="2" type="ORF">MTBBW1_2380030</name>
</gene>
<dbReference type="EMBL" id="FWEV01000155">
    <property type="protein sequence ID" value="SLM30706.1"/>
    <property type="molecule type" value="Genomic_DNA"/>
</dbReference>
<proteinExistence type="predicted"/>
<evidence type="ECO:0000313" key="3">
    <source>
        <dbReference type="Proteomes" id="UP000191931"/>
    </source>
</evidence>
<keyword evidence="3" id="KW-1185">Reference proteome</keyword>
<dbReference type="STRING" id="1246637.MTBBW1_2380030"/>
<dbReference type="Gene3D" id="3.40.50.2300">
    <property type="match status" value="2"/>
</dbReference>
<sequence>MTKTPSERRCKQAYSMRIAIINAKTTMAAPLFCAIALASLFVCLFFPVNVFAKNPQTVLFISSYHPLFPTFNQQIEGIQSIFRNHDIFMDIEFMDTKRFPDETNIENFQKSLSYKINHTAKYDAVIVADDNAFMFAISQQKKMFKEIPIVFLGVNNIDLALEQNSNTQITGVIESVSMKETIGCMVKLIPNATKIVALVDNTPSGQADLKHFYRCASYFPYHEFSELSLVSMTWEEYENALAGLDKTNVAILLSTYKDKNGTVLGFEEALSRIKQKLSIPLFHLWHHGMGKGLIGGKIINHKEQGKEAAKIVLEILQGKPVKMIPVTTKSPNTWIFDYQQLKAFNIKSDQLPAKSIILNEPYAFYKENRPYIQRLVVIFILLLTTIFLLSWNILCQRRSKENLKKRIMNCKKAKKNSGLPFLQVLMQLISTDLKMAYTLISMKVLQILWVTPVKRQWDDHPLSFKSGTIPKTELS</sequence>
<feature type="transmembrane region" description="Helical" evidence="1">
    <location>
        <begin position="375"/>
        <end position="395"/>
    </location>
</feature>
<dbReference type="PANTHER" id="PTHR35271">
    <property type="entry name" value="ABC TRANSPORTER, SUBSTRATE-BINDING LIPOPROTEIN-RELATED"/>
    <property type="match status" value="1"/>
</dbReference>
<dbReference type="AlphaFoldDB" id="A0A1W1HE44"/>
<dbReference type="OrthoDB" id="5385971at2"/>